<keyword evidence="10" id="KW-0411">Iron-sulfur</keyword>
<dbReference type="InterPro" id="IPR011257">
    <property type="entry name" value="DNA_glycosylase"/>
</dbReference>
<evidence type="ECO:0000256" key="10">
    <source>
        <dbReference type="ARBA" id="ARBA00023014"/>
    </source>
</evidence>
<dbReference type="InterPro" id="IPR044298">
    <property type="entry name" value="MIG/MutY"/>
</dbReference>
<dbReference type="EMBL" id="BNJK01000001">
    <property type="protein sequence ID" value="GHO95932.1"/>
    <property type="molecule type" value="Genomic_DNA"/>
</dbReference>
<dbReference type="SMART" id="SM00478">
    <property type="entry name" value="ENDO3c"/>
    <property type="match status" value="1"/>
</dbReference>
<evidence type="ECO:0000256" key="3">
    <source>
        <dbReference type="ARBA" id="ARBA00008343"/>
    </source>
</evidence>
<dbReference type="GO" id="GO:0032357">
    <property type="term" value="F:oxidized purine DNA binding"/>
    <property type="evidence" value="ECO:0007669"/>
    <property type="project" value="TreeGrafter"/>
</dbReference>
<evidence type="ECO:0000256" key="7">
    <source>
        <dbReference type="ARBA" id="ARBA00022763"/>
    </source>
</evidence>
<evidence type="ECO:0000256" key="11">
    <source>
        <dbReference type="ARBA" id="ARBA00023204"/>
    </source>
</evidence>
<feature type="domain" description="HhH-GPD" evidence="13">
    <location>
        <begin position="52"/>
        <end position="207"/>
    </location>
</feature>
<dbReference type="PANTHER" id="PTHR42944:SF1">
    <property type="entry name" value="ADENINE DNA GLYCOSYLASE"/>
    <property type="match status" value="1"/>
</dbReference>
<dbReference type="CDD" id="cd00056">
    <property type="entry name" value="ENDO3c"/>
    <property type="match status" value="1"/>
</dbReference>
<evidence type="ECO:0000256" key="9">
    <source>
        <dbReference type="ARBA" id="ARBA00023004"/>
    </source>
</evidence>
<accession>A0A8J3N2N3</accession>
<dbReference type="Pfam" id="PF00633">
    <property type="entry name" value="HHH"/>
    <property type="match status" value="1"/>
</dbReference>
<evidence type="ECO:0000259" key="13">
    <source>
        <dbReference type="SMART" id="SM00478"/>
    </source>
</evidence>
<keyword evidence="12" id="KW-0326">Glycosidase</keyword>
<dbReference type="Proteomes" id="UP000597444">
    <property type="component" value="Unassembled WGS sequence"/>
</dbReference>
<evidence type="ECO:0000256" key="8">
    <source>
        <dbReference type="ARBA" id="ARBA00022801"/>
    </source>
</evidence>
<dbReference type="Gene3D" id="1.10.1670.10">
    <property type="entry name" value="Helix-hairpin-Helix base-excision DNA repair enzymes (C-terminal)"/>
    <property type="match status" value="1"/>
</dbReference>
<comment type="cofactor">
    <cofactor evidence="2">
        <name>[4Fe-4S] cluster</name>
        <dbReference type="ChEBI" id="CHEBI:49883"/>
    </cofactor>
</comment>
<keyword evidence="15" id="KW-1185">Reference proteome</keyword>
<dbReference type="GO" id="GO:0035485">
    <property type="term" value="F:adenine/guanine mispair binding"/>
    <property type="evidence" value="ECO:0007669"/>
    <property type="project" value="TreeGrafter"/>
</dbReference>
<keyword evidence="6" id="KW-0479">Metal-binding</keyword>
<dbReference type="InterPro" id="IPR003651">
    <property type="entry name" value="Endonuclease3_FeS-loop_motif"/>
</dbReference>
<keyword evidence="8" id="KW-0378">Hydrolase</keyword>
<keyword evidence="9" id="KW-0408">Iron</keyword>
<dbReference type="GO" id="GO:0034039">
    <property type="term" value="F:8-oxo-7,8-dihydroguanine DNA N-glycosylase activity"/>
    <property type="evidence" value="ECO:0007669"/>
    <property type="project" value="TreeGrafter"/>
</dbReference>
<dbReference type="Pfam" id="PF00730">
    <property type="entry name" value="HhH-GPD"/>
    <property type="match status" value="1"/>
</dbReference>
<dbReference type="SUPFAM" id="SSF48150">
    <property type="entry name" value="DNA-glycosylase"/>
    <property type="match status" value="1"/>
</dbReference>
<dbReference type="GO" id="GO:0006284">
    <property type="term" value="P:base-excision repair"/>
    <property type="evidence" value="ECO:0007669"/>
    <property type="project" value="InterPro"/>
</dbReference>
<comment type="catalytic activity">
    <reaction evidence="1">
        <text>Hydrolyzes free adenine bases from 7,8-dihydro-8-oxoguanine:adenine mismatched double-stranded DNA, leaving an apurinic site.</text>
        <dbReference type="EC" id="3.2.2.31"/>
    </reaction>
</comment>
<evidence type="ECO:0000256" key="6">
    <source>
        <dbReference type="ARBA" id="ARBA00022723"/>
    </source>
</evidence>
<dbReference type="EC" id="3.2.2.31" evidence="4"/>
<evidence type="ECO:0000256" key="5">
    <source>
        <dbReference type="ARBA" id="ARBA00022023"/>
    </source>
</evidence>
<keyword evidence="11" id="KW-0234">DNA repair</keyword>
<reference evidence="14" key="1">
    <citation type="submission" date="2020-10" db="EMBL/GenBank/DDBJ databases">
        <title>Taxonomic study of unclassified bacteria belonging to the class Ktedonobacteria.</title>
        <authorList>
            <person name="Yabe S."/>
            <person name="Wang C.M."/>
            <person name="Zheng Y."/>
            <person name="Sakai Y."/>
            <person name="Cavaletti L."/>
            <person name="Monciardini P."/>
            <person name="Donadio S."/>
        </authorList>
    </citation>
    <scope>NUCLEOTIDE SEQUENCE</scope>
    <source>
        <strain evidence="14">ID150040</strain>
    </source>
</reference>
<proteinExistence type="inferred from homology"/>
<evidence type="ECO:0000256" key="1">
    <source>
        <dbReference type="ARBA" id="ARBA00000843"/>
    </source>
</evidence>
<comment type="similarity">
    <text evidence="3">Belongs to the Nth/MutY family.</text>
</comment>
<dbReference type="Gene3D" id="1.10.340.30">
    <property type="entry name" value="Hypothetical protein, domain 2"/>
    <property type="match status" value="1"/>
</dbReference>
<dbReference type="GO" id="GO:0046872">
    <property type="term" value="F:metal ion binding"/>
    <property type="evidence" value="ECO:0007669"/>
    <property type="project" value="UniProtKB-KW"/>
</dbReference>
<evidence type="ECO:0000256" key="12">
    <source>
        <dbReference type="ARBA" id="ARBA00023295"/>
    </source>
</evidence>
<dbReference type="RefSeq" id="WP_220206588.1">
    <property type="nucleotide sequence ID" value="NZ_BNJK01000001.1"/>
</dbReference>
<organism evidence="14 15">
    <name type="scientific">Reticulibacter mediterranei</name>
    <dbReference type="NCBI Taxonomy" id="2778369"/>
    <lineage>
        <taxon>Bacteria</taxon>
        <taxon>Bacillati</taxon>
        <taxon>Chloroflexota</taxon>
        <taxon>Ktedonobacteria</taxon>
        <taxon>Ktedonobacterales</taxon>
        <taxon>Reticulibacteraceae</taxon>
        <taxon>Reticulibacter</taxon>
    </lineage>
</organism>
<name>A0A8J3N2N3_9CHLR</name>
<evidence type="ECO:0000313" key="14">
    <source>
        <dbReference type="EMBL" id="GHO95932.1"/>
    </source>
</evidence>
<dbReference type="InterPro" id="IPR003265">
    <property type="entry name" value="HhH-GPD_domain"/>
</dbReference>
<evidence type="ECO:0000256" key="4">
    <source>
        <dbReference type="ARBA" id="ARBA00012045"/>
    </source>
</evidence>
<dbReference type="GO" id="GO:0006298">
    <property type="term" value="P:mismatch repair"/>
    <property type="evidence" value="ECO:0007669"/>
    <property type="project" value="TreeGrafter"/>
</dbReference>
<gene>
    <name evidence="14" type="ORF">KSF_059800</name>
</gene>
<comment type="caution">
    <text evidence="14">The sequence shown here is derived from an EMBL/GenBank/DDBJ whole genome shotgun (WGS) entry which is preliminary data.</text>
</comment>
<dbReference type="GO" id="GO:0000701">
    <property type="term" value="F:purine-specific mismatch base pair DNA N-glycosylase activity"/>
    <property type="evidence" value="ECO:0007669"/>
    <property type="project" value="UniProtKB-EC"/>
</dbReference>
<dbReference type="InterPro" id="IPR000445">
    <property type="entry name" value="HhH_motif"/>
</dbReference>
<dbReference type="GO" id="GO:0051539">
    <property type="term" value="F:4 iron, 4 sulfur cluster binding"/>
    <property type="evidence" value="ECO:0007669"/>
    <property type="project" value="InterPro"/>
</dbReference>
<evidence type="ECO:0000256" key="2">
    <source>
        <dbReference type="ARBA" id="ARBA00001966"/>
    </source>
</evidence>
<dbReference type="SMART" id="SM00525">
    <property type="entry name" value="FES"/>
    <property type="match status" value="1"/>
</dbReference>
<protein>
    <recommendedName>
        <fullName evidence="5">Adenine DNA glycosylase</fullName>
        <ecNumber evidence="4">3.2.2.31</ecNumber>
    </recommendedName>
</protein>
<dbReference type="AlphaFoldDB" id="A0A8J3N2N3"/>
<dbReference type="PANTHER" id="PTHR42944">
    <property type="entry name" value="ADENINE DNA GLYCOSYLASE"/>
    <property type="match status" value="1"/>
</dbReference>
<evidence type="ECO:0000313" key="15">
    <source>
        <dbReference type="Proteomes" id="UP000597444"/>
    </source>
</evidence>
<dbReference type="InterPro" id="IPR023170">
    <property type="entry name" value="HhH_base_excis_C"/>
</dbReference>
<sequence length="329" mass="37154">MSKQTQSLVPLPLPDNVTQVHAQLLQWYEAEQRNLPWRTTSDPYAILVSEIMLQQTQVDRVLPKYQQFLAAFPTLADLAKAPTAEVISVWVPLGYNTRAVRLQSIARQVIAEYNGRIPDTIDELLKLKGIGRYTAGAIACFAYHKQVATVDTNIRRVLHRIFLGLEVGSRQTEQPINDAQMLLLAEQVLPEGEAYNWNQALMDLGATICTSNNPECTRCPLQNTCQAYTEMSQYSLFPSGTVFRQLKKVAEKKSSYQSQPFTSTNRYFRGRIIDLLRTLSIGQRMPLAELGPRIKTEYSTDDAAWLQQIVTGLARDGLLDYTEEGVRLP</sequence>
<keyword evidence="7" id="KW-0227">DNA damage</keyword>